<keyword evidence="1" id="KW-0378">Hydrolase</keyword>
<name>A0A8H5GRT6_9AGAR</name>
<evidence type="ECO:0000313" key="4">
    <source>
        <dbReference type="EMBL" id="KAF5369839.1"/>
    </source>
</evidence>
<dbReference type="InterPro" id="IPR036389">
    <property type="entry name" value="RNase_III_sf"/>
</dbReference>
<proteinExistence type="predicted"/>
<organism evidence="4 5">
    <name type="scientific">Tetrapyrgos nigripes</name>
    <dbReference type="NCBI Taxonomy" id="182062"/>
    <lineage>
        <taxon>Eukaryota</taxon>
        <taxon>Fungi</taxon>
        <taxon>Dikarya</taxon>
        <taxon>Basidiomycota</taxon>
        <taxon>Agaricomycotina</taxon>
        <taxon>Agaricomycetes</taxon>
        <taxon>Agaricomycetidae</taxon>
        <taxon>Agaricales</taxon>
        <taxon>Marasmiineae</taxon>
        <taxon>Marasmiaceae</taxon>
        <taxon>Tetrapyrgos</taxon>
    </lineage>
</organism>
<dbReference type="PANTHER" id="PTHR14950:SF37">
    <property type="entry name" value="ENDORIBONUCLEASE DICER"/>
    <property type="match status" value="1"/>
</dbReference>
<dbReference type="Gene3D" id="1.10.1520.10">
    <property type="entry name" value="Ribonuclease III domain"/>
    <property type="match status" value="2"/>
</dbReference>
<reference evidence="4 5" key="1">
    <citation type="journal article" date="2020" name="ISME J.">
        <title>Uncovering the hidden diversity of litter-decomposition mechanisms in mushroom-forming fungi.</title>
        <authorList>
            <person name="Floudas D."/>
            <person name="Bentzer J."/>
            <person name="Ahren D."/>
            <person name="Johansson T."/>
            <person name="Persson P."/>
            <person name="Tunlid A."/>
        </authorList>
    </citation>
    <scope>NUCLEOTIDE SEQUENCE [LARGE SCALE GENOMIC DNA]</scope>
    <source>
        <strain evidence="4 5">CBS 291.85</strain>
    </source>
</reference>
<feature type="region of interest" description="Disordered" evidence="2">
    <location>
        <begin position="1"/>
        <end position="75"/>
    </location>
</feature>
<comment type="caution">
    <text evidence="4">The sequence shown here is derived from an EMBL/GenBank/DDBJ whole genome shotgun (WGS) entry which is preliminary data.</text>
</comment>
<evidence type="ECO:0000259" key="3">
    <source>
        <dbReference type="PROSITE" id="PS50142"/>
    </source>
</evidence>
<sequence>MLKVWKQRWSENGQRTRGNEQGDLPNDGSEAAASHLNDTAAVPSAPEPSLNNVLPGSFSKKREPSSPNHQPPTKRLKVTYCDREEGHAIPLVESSEIGQVRDRALQENLIVHVTVKSAKSLLKRYVSSRVEMGRDSPLKRTCLIVTDEAALGDLIVDALQKKIPHLDIASRRDTGGGCNWAEFSKKDVVVCSASFLEYSLDNGLDMSNGVHTIVLSDPFRLECREIIRKMMQAALRQETQNLRILAMVINKNTSSPLILEDELLQLETILRGRLHGLNDCERIKFLSGSHNPKEFVVIYDRPSSTPSTPLIQVIQEVDADKNLYTAEKRYQLVIPQLGTCGADMVLHEALLKVEDVVVSYGLESESSPQMKELVANWNLEPPNLDITSANFNVTPKFIKLLQVLQSCGHYGTDLRAVIFVRDETVAKTVVRLLEKLKDHIGFLCPQVLVCSDSDDNQNDILLKFAVGEYNLLVATMSTQDLEFPKTCLTVCFDLVDSDMFQACVRYCTRADGHLVYMMERENDRHRSILSRMNSLQPEIAAVCRTLESSVPFRSPQESRDPYSSEGEREEELADAIEDPTTGSRIFPHQAVAVVHRLAWEASSRLNKSAAFSPLFDFDIKGKGAEKHVCRVLLPGVPTPPPWSPPSVSRAHARRMASFLLCKALFDDSLLPPHIFPPPKPDGLSYQELTSIVQLSTGGRLYPRKDPDFWQNISTLPVFRLYPVAISIIQSSISMKPHAPMLLLTRRPLPDIPSFRLFFSSVPATVQLTPCAPFSLSTGNLEDLRQFTLRIWETVRNKAWDSSLDRTLGFFAPLVSDWCPVAGTDALPFTLPEVHSQIAWDLISLVVREDMIPLRFGSPAELATDIQDAIIQDRWTRFTQHFEVLAVREDLSPLSKPTDPKHAEYESLLEVCKARRHGFEGLKDEHQPLIEVSKISAFTDRLSPAFARREESSERDKSPKYRRRLFIPELCAKCTTPASVFRTAMVLPCIIWRVDEFLRVKELNAKYFGRAINENLLHMALSAPSAGTEYDYERLELLGDTFLKYLATLYVYVMNPNDDESVLHLARQDIISNKALLDAVITIQLPSFVQSKPLSIRNYVPSIFWKKPLDETGVDDVFEDKDTDTPEAERPNTERTDPSPTLYTVHTKKKAKRSQGLVKKRLLARMKTNCLGDKAVADVAEAIIGAAYLSAGQDVALRVMKALRLPLSGIEEWSDLGRKHTAPPLYGSVKFNPTNVEAIESIIGCHFQRPEFLALALTHVSQSKSQASSYERFEFIGDAVLEFMVINHIFNRNQTLTPGGLTMLKGAMVSNAALAAVCVCSGLYHFLVVGPTLTEEIRGYAKLLQQKKQEEYDIAANEDRSPGQYWLDLEPPKALPDIVESIIGALFLSDNFSPDGAENFFTNVLRPFYEKHIRLQTLSHHPSKVLFELLQAKGCHQSRIVREKDETLVLVHDVVLASAPDTTTMSATRYASMLALDALEGEADFLQRTCNCWESGKQFREWAIERQKAVFEEMIASEQRVNEPDGAAR</sequence>
<feature type="compositionally biased region" description="Basic and acidic residues" evidence="2">
    <location>
        <begin position="556"/>
        <end position="566"/>
    </location>
</feature>
<dbReference type="SMART" id="SM00535">
    <property type="entry name" value="RIBOc"/>
    <property type="match status" value="2"/>
</dbReference>
<gene>
    <name evidence="4" type="ORF">D9758_001134</name>
</gene>
<dbReference type="InterPro" id="IPR000999">
    <property type="entry name" value="RNase_III_dom"/>
</dbReference>
<feature type="domain" description="RNase III" evidence="3">
    <location>
        <begin position="1235"/>
        <end position="1390"/>
    </location>
</feature>
<dbReference type="InterPro" id="IPR027417">
    <property type="entry name" value="P-loop_NTPase"/>
</dbReference>
<dbReference type="GO" id="GO:0003723">
    <property type="term" value="F:RNA binding"/>
    <property type="evidence" value="ECO:0007669"/>
    <property type="project" value="TreeGrafter"/>
</dbReference>
<dbReference type="GO" id="GO:0004525">
    <property type="term" value="F:ribonuclease III activity"/>
    <property type="evidence" value="ECO:0007669"/>
    <property type="project" value="InterPro"/>
</dbReference>
<keyword evidence="5" id="KW-1185">Reference proteome</keyword>
<dbReference type="Pfam" id="PF00636">
    <property type="entry name" value="Ribonuclease_3"/>
    <property type="match status" value="2"/>
</dbReference>
<dbReference type="PANTHER" id="PTHR14950">
    <property type="entry name" value="DICER-RELATED"/>
    <property type="match status" value="1"/>
</dbReference>
<dbReference type="GO" id="GO:0005634">
    <property type="term" value="C:nucleus"/>
    <property type="evidence" value="ECO:0007669"/>
    <property type="project" value="TreeGrafter"/>
</dbReference>
<dbReference type="Proteomes" id="UP000559256">
    <property type="component" value="Unassembled WGS sequence"/>
</dbReference>
<evidence type="ECO:0000256" key="2">
    <source>
        <dbReference type="SAM" id="MobiDB-lite"/>
    </source>
</evidence>
<dbReference type="SUPFAM" id="SSF69065">
    <property type="entry name" value="RNase III domain-like"/>
    <property type="match status" value="2"/>
</dbReference>
<dbReference type="GO" id="GO:0005737">
    <property type="term" value="C:cytoplasm"/>
    <property type="evidence" value="ECO:0007669"/>
    <property type="project" value="TreeGrafter"/>
</dbReference>
<dbReference type="OrthoDB" id="416741at2759"/>
<dbReference type="PROSITE" id="PS50142">
    <property type="entry name" value="RNASE_3_2"/>
    <property type="match status" value="2"/>
</dbReference>
<dbReference type="EMBL" id="JAACJM010000012">
    <property type="protein sequence ID" value="KAF5369839.1"/>
    <property type="molecule type" value="Genomic_DNA"/>
</dbReference>
<feature type="compositionally biased region" description="Basic and acidic residues" evidence="2">
    <location>
        <begin position="1122"/>
        <end position="1136"/>
    </location>
</feature>
<dbReference type="Gene3D" id="2.170.260.10">
    <property type="entry name" value="paz domain"/>
    <property type="match status" value="1"/>
</dbReference>
<protein>
    <recommendedName>
        <fullName evidence="3">RNase III domain-containing protein</fullName>
    </recommendedName>
</protein>
<dbReference type="GO" id="GO:0030422">
    <property type="term" value="P:siRNA processing"/>
    <property type="evidence" value="ECO:0007669"/>
    <property type="project" value="TreeGrafter"/>
</dbReference>
<feature type="domain" description="RNase III" evidence="3">
    <location>
        <begin position="999"/>
        <end position="1191"/>
    </location>
</feature>
<dbReference type="Gene3D" id="3.40.50.300">
    <property type="entry name" value="P-loop containing nucleotide triphosphate hydrolases"/>
    <property type="match status" value="1"/>
</dbReference>
<evidence type="ECO:0000313" key="5">
    <source>
        <dbReference type="Proteomes" id="UP000559256"/>
    </source>
</evidence>
<accession>A0A8H5GRT6</accession>
<feature type="region of interest" description="Disordered" evidence="2">
    <location>
        <begin position="1114"/>
        <end position="1139"/>
    </location>
</feature>
<evidence type="ECO:0000256" key="1">
    <source>
        <dbReference type="ARBA" id="ARBA00022801"/>
    </source>
</evidence>
<feature type="region of interest" description="Disordered" evidence="2">
    <location>
        <begin position="551"/>
        <end position="572"/>
    </location>
</feature>
<dbReference type="CDD" id="cd00593">
    <property type="entry name" value="RIBOc"/>
    <property type="match status" value="2"/>
</dbReference>